<dbReference type="Pfam" id="PF15919">
    <property type="entry name" value="HicB_lk_antitox"/>
    <property type="match status" value="1"/>
</dbReference>
<proteinExistence type="predicted"/>
<protein>
    <submittedName>
        <fullName evidence="2">Type II toxin-antitoxin system HicB family antitoxin</fullName>
    </submittedName>
</protein>
<name>A0ABV9Q6D1_9BACL</name>
<sequence>MEFPDLPGGYTCGNDDTEALAMAKEAMALHLYGMERDGDPIPEPTRIQDIKLELNQTAMLIEVWIGGKQSKRPPKDLPINSISMMIRDTST</sequence>
<dbReference type="Proteomes" id="UP001596002">
    <property type="component" value="Unassembled WGS sequence"/>
</dbReference>
<feature type="domain" description="HicB-like antitoxin of toxin-antitoxin system" evidence="1">
    <location>
        <begin position="3"/>
        <end position="53"/>
    </location>
</feature>
<comment type="caution">
    <text evidence="2">The sequence shown here is derived from an EMBL/GenBank/DDBJ whole genome shotgun (WGS) entry which is preliminary data.</text>
</comment>
<organism evidence="2 3">
    <name type="scientific">Effusibacillus consociatus</name>
    <dbReference type="NCBI Taxonomy" id="1117041"/>
    <lineage>
        <taxon>Bacteria</taxon>
        <taxon>Bacillati</taxon>
        <taxon>Bacillota</taxon>
        <taxon>Bacilli</taxon>
        <taxon>Bacillales</taxon>
        <taxon>Alicyclobacillaceae</taxon>
        <taxon>Effusibacillus</taxon>
    </lineage>
</organism>
<dbReference type="RefSeq" id="WP_380027146.1">
    <property type="nucleotide sequence ID" value="NZ_JBHSHC010000115.1"/>
</dbReference>
<dbReference type="SUPFAM" id="SSF143100">
    <property type="entry name" value="TTHA1013/TTHA0281-like"/>
    <property type="match status" value="1"/>
</dbReference>
<evidence type="ECO:0000313" key="3">
    <source>
        <dbReference type="Proteomes" id="UP001596002"/>
    </source>
</evidence>
<evidence type="ECO:0000259" key="1">
    <source>
        <dbReference type="Pfam" id="PF15919"/>
    </source>
</evidence>
<accession>A0ABV9Q6D1</accession>
<evidence type="ECO:0000313" key="2">
    <source>
        <dbReference type="EMBL" id="MFC4769057.1"/>
    </source>
</evidence>
<gene>
    <name evidence="2" type="ORF">ACFO8Q_17120</name>
</gene>
<dbReference type="InterPro" id="IPR031807">
    <property type="entry name" value="HicB-like"/>
</dbReference>
<reference evidence="3" key="1">
    <citation type="journal article" date="2019" name="Int. J. Syst. Evol. Microbiol.">
        <title>The Global Catalogue of Microorganisms (GCM) 10K type strain sequencing project: providing services to taxonomists for standard genome sequencing and annotation.</title>
        <authorList>
            <consortium name="The Broad Institute Genomics Platform"/>
            <consortium name="The Broad Institute Genome Sequencing Center for Infectious Disease"/>
            <person name="Wu L."/>
            <person name="Ma J."/>
        </authorList>
    </citation>
    <scope>NUCLEOTIDE SEQUENCE [LARGE SCALE GENOMIC DNA]</scope>
    <source>
        <strain evidence="3">WYCCWR 12678</strain>
    </source>
</reference>
<dbReference type="EMBL" id="JBHSHC010000115">
    <property type="protein sequence ID" value="MFC4769057.1"/>
    <property type="molecule type" value="Genomic_DNA"/>
</dbReference>
<dbReference type="InterPro" id="IPR035069">
    <property type="entry name" value="TTHA1013/TTHA0281-like"/>
</dbReference>
<dbReference type="Gene3D" id="3.30.160.250">
    <property type="match status" value="1"/>
</dbReference>
<keyword evidence="3" id="KW-1185">Reference proteome</keyword>